<dbReference type="PANTHER" id="PTHR30487:SF0">
    <property type="entry name" value="PREPILIN LEADER PEPTIDASE_N-METHYLTRANSFERASE-RELATED"/>
    <property type="match status" value="1"/>
</dbReference>
<evidence type="ECO:0000256" key="6">
    <source>
        <dbReference type="ARBA" id="ARBA00023136"/>
    </source>
</evidence>
<dbReference type="GO" id="GO:0005886">
    <property type="term" value="C:plasma membrane"/>
    <property type="evidence" value="ECO:0007669"/>
    <property type="project" value="UniProtKB-SubCell"/>
</dbReference>
<protein>
    <submittedName>
        <fullName evidence="10">Prepilin peptidase</fullName>
    </submittedName>
</protein>
<accession>A0A6L7AB87</accession>
<evidence type="ECO:0000256" key="4">
    <source>
        <dbReference type="ARBA" id="ARBA00022692"/>
    </source>
</evidence>
<comment type="subcellular location">
    <subcellularLocation>
        <location evidence="1">Cell membrane</location>
        <topology evidence="1">Multi-pass membrane protein</topology>
    </subcellularLocation>
</comment>
<evidence type="ECO:0000256" key="3">
    <source>
        <dbReference type="ARBA" id="ARBA00022475"/>
    </source>
</evidence>
<evidence type="ECO:0000313" key="10">
    <source>
        <dbReference type="EMBL" id="MWN21740.1"/>
    </source>
</evidence>
<dbReference type="RefSeq" id="WP_290125078.1">
    <property type="nucleotide sequence ID" value="NZ_DAITWI010000003.1"/>
</dbReference>
<dbReference type="PANTHER" id="PTHR30487">
    <property type="entry name" value="TYPE 4 PREPILIN-LIKE PROTEINS LEADER PEPTIDE-PROCESSING ENZYME"/>
    <property type="match status" value="1"/>
</dbReference>
<dbReference type="InterPro" id="IPR000045">
    <property type="entry name" value="Prepilin_IV_endopep_pep"/>
</dbReference>
<proteinExistence type="inferred from homology"/>
<feature type="transmembrane region" description="Helical" evidence="7">
    <location>
        <begin position="69"/>
        <end position="88"/>
    </location>
</feature>
<feature type="transmembrane region" description="Helical" evidence="7">
    <location>
        <begin position="197"/>
        <end position="214"/>
    </location>
</feature>
<dbReference type="InterPro" id="IPR050882">
    <property type="entry name" value="Prepilin_peptidase/N-MTase"/>
</dbReference>
<dbReference type="Proteomes" id="UP000478636">
    <property type="component" value="Unassembled WGS sequence"/>
</dbReference>
<organism evidence="10 11">
    <name type="scientific">Leuconostoc lactis</name>
    <dbReference type="NCBI Taxonomy" id="1246"/>
    <lineage>
        <taxon>Bacteria</taxon>
        <taxon>Bacillati</taxon>
        <taxon>Bacillota</taxon>
        <taxon>Bacilli</taxon>
        <taxon>Lactobacillales</taxon>
        <taxon>Lactobacillaceae</taxon>
        <taxon>Leuconostoc</taxon>
    </lineage>
</organism>
<feature type="transmembrane region" description="Helical" evidence="7">
    <location>
        <begin position="135"/>
        <end position="155"/>
    </location>
</feature>
<feature type="transmembrane region" description="Helical" evidence="7">
    <location>
        <begin position="108"/>
        <end position="128"/>
    </location>
</feature>
<comment type="caution">
    <text evidence="10">The sequence shown here is derived from an EMBL/GenBank/DDBJ whole genome shotgun (WGS) entry which is preliminary data.</text>
</comment>
<dbReference type="InterPro" id="IPR010627">
    <property type="entry name" value="Prepilin_pept_A24_N"/>
</dbReference>
<evidence type="ECO:0000313" key="11">
    <source>
        <dbReference type="Proteomes" id="UP000478636"/>
    </source>
</evidence>
<evidence type="ECO:0000259" key="8">
    <source>
        <dbReference type="Pfam" id="PF01478"/>
    </source>
</evidence>
<name>A0A6L7AB87_LEULA</name>
<evidence type="ECO:0000256" key="5">
    <source>
        <dbReference type="ARBA" id="ARBA00022989"/>
    </source>
</evidence>
<reference evidence="10 11" key="1">
    <citation type="submission" date="2019-12" db="EMBL/GenBank/DDBJ databases">
        <title>Complete genome sequence of Leuconostoc lactis strain AVN1 provides insights into metabolic potential.</title>
        <authorList>
            <person name="Besrour N."/>
            <person name="Najjari A."/>
            <person name="Fhoula I."/>
            <person name="Jaballah S."/>
            <person name="Klibi N."/>
            <person name="Ouzari H.I."/>
        </authorList>
    </citation>
    <scope>NUCLEOTIDE SEQUENCE [LARGE SCALE GENOMIC DNA]</scope>
    <source>
        <strain evidence="10 11">AVN1</strain>
    </source>
</reference>
<evidence type="ECO:0000256" key="2">
    <source>
        <dbReference type="ARBA" id="ARBA00005801"/>
    </source>
</evidence>
<keyword evidence="6 7" id="KW-0472">Membrane</keyword>
<comment type="similarity">
    <text evidence="2">Belongs to the peptidase A24 family.</text>
</comment>
<dbReference type="AlphaFoldDB" id="A0A6L7AB87"/>
<keyword evidence="3" id="KW-1003">Cell membrane</keyword>
<feature type="domain" description="Prepilin peptidase A24 N-terminal" evidence="9">
    <location>
        <begin position="10"/>
        <end position="87"/>
    </location>
</feature>
<sequence>MTILVIFLLNTCLISSLMCLNDRLTHKIPLTTQRSFCWHCGHVLAWFDLIPIVSALLTNSRCRYCQKSYGYTYVLFECLGGIIGTWLFPESELWLTALCLFFLALEDWDQQAIHANLLFPWLTYLVWIRWETPQLLVVGMFAVICLWLIYVRHALGSGDLPVLMVIGLVSSPIILALTLLTATLITYGYLQYYTRRCAPFVPFLLVSWLMVIAIEKVTTSVM</sequence>
<evidence type="ECO:0000256" key="1">
    <source>
        <dbReference type="ARBA" id="ARBA00004651"/>
    </source>
</evidence>
<evidence type="ECO:0000259" key="9">
    <source>
        <dbReference type="Pfam" id="PF06750"/>
    </source>
</evidence>
<dbReference type="GO" id="GO:0006465">
    <property type="term" value="P:signal peptide processing"/>
    <property type="evidence" value="ECO:0007669"/>
    <property type="project" value="TreeGrafter"/>
</dbReference>
<gene>
    <name evidence="10" type="ORF">GQS40_11385</name>
</gene>
<feature type="transmembrane region" description="Helical" evidence="7">
    <location>
        <begin position="161"/>
        <end position="190"/>
    </location>
</feature>
<keyword evidence="4 7" id="KW-0812">Transmembrane</keyword>
<dbReference type="GO" id="GO:0004190">
    <property type="term" value="F:aspartic-type endopeptidase activity"/>
    <property type="evidence" value="ECO:0007669"/>
    <property type="project" value="InterPro"/>
</dbReference>
<dbReference type="Pfam" id="PF06750">
    <property type="entry name" value="A24_N_bact"/>
    <property type="match status" value="1"/>
</dbReference>
<dbReference type="Pfam" id="PF01478">
    <property type="entry name" value="Peptidase_A24"/>
    <property type="match status" value="1"/>
</dbReference>
<feature type="domain" description="Prepilin type IV endopeptidase peptidase" evidence="8">
    <location>
        <begin position="95"/>
        <end position="188"/>
    </location>
</feature>
<evidence type="ECO:0000256" key="7">
    <source>
        <dbReference type="SAM" id="Phobius"/>
    </source>
</evidence>
<dbReference type="EMBL" id="WSZI01000017">
    <property type="protein sequence ID" value="MWN21740.1"/>
    <property type="molecule type" value="Genomic_DNA"/>
</dbReference>
<keyword evidence="5 7" id="KW-1133">Transmembrane helix</keyword>
<feature type="transmembrane region" description="Helical" evidence="7">
    <location>
        <begin position="35"/>
        <end position="57"/>
    </location>
</feature>